<dbReference type="InterPro" id="IPR007349">
    <property type="entry name" value="DUF418"/>
</dbReference>
<evidence type="ECO:0000256" key="2">
    <source>
        <dbReference type="SAM" id="Phobius"/>
    </source>
</evidence>
<feature type="transmembrane region" description="Helical" evidence="2">
    <location>
        <begin position="383"/>
        <end position="404"/>
    </location>
</feature>
<feature type="transmembrane region" description="Helical" evidence="2">
    <location>
        <begin position="171"/>
        <end position="192"/>
    </location>
</feature>
<gene>
    <name evidence="4" type="ORF">HBF25_02390</name>
</gene>
<feature type="region of interest" description="Disordered" evidence="1">
    <location>
        <begin position="1"/>
        <end position="24"/>
    </location>
</feature>
<evidence type="ECO:0000313" key="4">
    <source>
        <dbReference type="EMBL" id="NII05232.1"/>
    </source>
</evidence>
<feature type="transmembrane region" description="Helical" evidence="2">
    <location>
        <begin position="410"/>
        <end position="432"/>
    </location>
</feature>
<protein>
    <submittedName>
        <fullName evidence="4">DUF418 domain-containing protein</fullName>
    </submittedName>
</protein>
<keyword evidence="2" id="KW-0472">Membrane</keyword>
<dbReference type="EMBL" id="JAARLZ010000001">
    <property type="protein sequence ID" value="NII05232.1"/>
    <property type="molecule type" value="Genomic_DNA"/>
</dbReference>
<keyword evidence="2" id="KW-1133">Transmembrane helix</keyword>
<name>A0A7X5U7I1_9GAMM</name>
<keyword evidence="5" id="KW-1185">Reference proteome</keyword>
<evidence type="ECO:0000256" key="1">
    <source>
        <dbReference type="SAM" id="MobiDB-lite"/>
    </source>
</evidence>
<comment type="caution">
    <text evidence="4">The sequence shown here is derived from an EMBL/GenBank/DDBJ whole genome shotgun (WGS) entry which is preliminary data.</text>
</comment>
<feature type="transmembrane region" description="Helical" evidence="2">
    <location>
        <begin position="130"/>
        <end position="159"/>
    </location>
</feature>
<accession>A0A7X5U7I1</accession>
<evidence type="ECO:0000313" key="5">
    <source>
        <dbReference type="Proteomes" id="UP000490980"/>
    </source>
</evidence>
<keyword evidence="2" id="KW-0812">Transmembrane</keyword>
<dbReference type="RefSeq" id="WP_166946185.1">
    <property type="nucleotide sequence ID" value="NZ_JAARLZ010000001.1"/>
</dbReference>
<dbReference type="InterPro" id="IPR052529">
    <property type="entry name" value="Bact_Transport_Assoc"/>
</dbReference>
<dbReference type="PANTHER" id="PTHR30590">
    <property type="entry name" value="INNER MEMBRANE PROTEIN"/>
    <property type="match status" value="1"/>
</dbReference>
<dbReference type="Pfam" id="PF04235">
    <property type="entry name" value="DUF418"/>
    <property type="match status" value="1"/>
</dbReference>
<dbReference type="PANTHER" id="PTHR30590:SF2">
    <property type="entry name" value="INNER MEMBRANE PROTEIN"/>
    <property type="match status" value="1"/>
</dbReference>
<dbReference type="Proteomes" id="UP000490980">
    <property type="component" value="Unassembled WGS sequence"/>
</dbReference>
<evidence type="ECO:0000259" key="3">
    <source>
        <dbReference type="Pfam" id="PF04235"/>
    </source>
</evidence>
<feature type="transmembrane region" description="Helical" evidence="2">
    <location>
        <begin position="344"/>
        <end position="363"/>
    </location>
</feature>
<sequence>MSDISIDSAAGGVGPIPRTRPSATAQPVTLSDRIVTIDALRGFALLGILVMNIDDFAIPGAFGGIPLNAFTGDHATLNMIIWAIKWIFFEGRMRGMFAMLFGAGVVLLTERISRRDGVTSASDIYMRRNMWLLVMGFLHGVFIWTGDILFHYGLCALIFLYPFRLLKSRTLIITGTLVSLFIATTSMSLFYLKLPQRLALQQQVTAEVSHTSGAHPDAEAVKRAKEWKELNTSQVTDKEGYAEQVAEVREQSYVEGVEARFTRLYGDRSGRGYLEIFDEFSAMLIGMGLFKNGFLTGRQSTKVYAWTVAIGFLISVPLSLLGLWHVQQDGFTTWSMSLWLYLPYYLNREAASLAITALILLLMRQGVAKGLWNALSAVGRTALSNYLLTSLIARALFSVGPWALYGRLEYYQITYVVAAIWAFNIVASMLWLRAFRFGPVEWAWRSLTYAQWQPMRIREPVTA</sequence>
<reference evidence="4 5" key="1">
    <citation type="submission" date="2020-03" db="EMBL/GenBank/DDBJ databases">
        <authorList>
            <person name="Lai Q."/>
        </authorList>
    </citation>
    <scope>NUCLEOTIDE SEQUENCE [LARGE SCALE GENOMIC DNA]</scope>
    <source>
        <strain evidence="4 5">CCUG 25036</strain>
    </source>
</reference>
<feature type="transmembrane region" description="Helical" evidence="2">
    <location>
        <begin position="303"/>
        <end position="324"/>
    </location>
</feature>
<dbReference type="AlphaFoldDB" id="A0A7X5U7I1"/>
<proteinExistence type="predicted"/>
<feature type="domain" description="DUF418" evidence="3">
    <location>
        <begin position="289"/>
        <end position="450"/>
    </location>
</feature>
<organism evidence="4 5">
    <name type="scientific">Luteibacter anthropi</name>
    <dbReference type="NCBI Taxonomy" id="564369"/>
    <lineage>
        <taxon>Bacteria</taxon>
        <taxon>Pseudomonadati</taxon>
        <taxon>Pseudomonadota</taxon>
        <taxon>Gammaproteobacteria</taxon>
        <taxon>Lysobacterales</taxon>
        <taxon>Rhodanobacteraceae</taxon>
        <taxon>Luteibacter</taxon>
    </lineage>
</organism>